<dbReference type="Proteomes" id="UP001211065">
    <property type="component" value="Unassembled WGS sequence"/>
</dbReference>
<gene>
    <name evidence="2" type="ORF">HK099_006416</name>
</gene>
<comment type="caution">
    <text evidence="2">The sequence shown here is derived from an EMBL/GenBank/DDBJ whole genome shotgun (WGS) entry which is preliminary data.</text>
</comment>
<evidence type="ECO:0000313" key="3">
    <source>
        <dbReference type="Proteomes" id="UP001211065"/>
    </source>
</evidence>
<dbReference type="AlphaFoldDB" id="A0AAD5XX00"/>
<protein>
    <submittedName>
        <fullName evidence="2">Uncharacterized protein</fullName>
    </submittedName>
</protein>
<evidence type="ECO:0000313" key="2">
    <source>
        <dbReference type="EMBL" id="KAJ3215356.1"/>
    </source>
</evidence>
<keyword evidence="1" id="KW-0732">Signal</keyword>
<evidence type="ECO:0000256" key="1">
    <source>
        <dbReference type="SAM" id="SignalP"/>
    </source>
</evidence>
<feature type="signal peptide" evidence="1">
    <location>
        <begin position="1"/>
        <end position="17"/>
    </location>
</feature>
<feature type="chain" id="PRO_5042265633" evidence="1">
    <location>
        <begin position="18"/>
        <end position="136"/>
    </location>
</feature>
<keyword evidence="3" id="KW-1185">Reference proteome</keyword>
<accession>A0AAD5XX00</accession>
<reference evidence="2" key="1">
    <citation type="submission" date="2020-05" db="EMBL/GenBank/DDBJ databases">
        <title>Phylogenomic resolution of chytrid fungi.</title>
        <authorList>
            <person name="Stajich J.E."/>
            <person name="Amses K."/>
            <person name="Simmons R."/>
            <person name="Seto K."/>
            <person name="Myers J."/>
            <person name="Bonds A."/>
            <person name="Quandt C.A."/>
            <person name="Barry K."/>
            <person name="Liu P."/>
            <person name="Grigoriev I."/>
            <person name="Longcore J.E."/>
            <person name="James T.Y."/>
        </authorList>
    </citation>
    <scope>NUCLEOTIDE SEQUENCE</scope>
    <source>
        <strain evidence="2">JEL0476</strain>
    </source>
</reference>
<dbReference type="EMBL" id="JADGJW010000550">
    <property type="protein sequence ID" value="KAJ3215356.1"/>
    <property type="molecule type" value="Genomic_DNA"/>
</dbReference>
<proteinExistence type="predicted"/>
<sequence>MKFVLFFTLLAMISTRSDKICQPTACHGVNTRCSRVSRPRPNDYTSLCTLQESTGECGWTVNSTFEDCLIAAGASEILNNTDVVFINTTKATAGNDPTSSGPDGAAGNGSVQAKSSGLKISGFFFIGLLSTILINL</sequence>
<organism evidence="2 3">
    <name type="scientific">Clydaea vesicula</name>
    <dbReference type="NCBI Taxonomy" id="447962"/>
    <lineage>
        <taxon>Eukaryota</taxon>
        <taxon>Fungi</taxon>
        <taxon>Fungi incertae sedis</taxon>
        <taxon>Chytridiomycota</taxon>
        <taxon>Chytridiomycota incertae sedis</taxon>
        <taxon>Chytridiomycetes</taxon>
        <taxon>Lobulomycetales</taxon>
        <taxon>Lobulomycetaceae</taxon>
        <taxon>Clydaea</taxon>
    </lineage>
</organism>
<name>A0AAD5XX00_9FUNG</name>